<dbReference type="EMBL" id="PDUD01000038">
    <property type="protein sequence ID" value="PHN02649.1"/>
    <property type="molecule type" value="Genomic_DNA"/>
</dbReference>
<dbReference type="Gene3D" id="3.40.630.30">
    <property type="match status" value="1"/>
</dbReference>
<accession>A0A2D0N3C8</accession>
<keyword evidence="2" id="KW-1185">Reference proteome</keyword>
<organism evidence="1 2">
    <name type="scientific">Flavilitoribacter nigricans (strain ATCC 23147 / DSM 23189 / NBRC 102662 / NCIMB 1420 / SS-2)</name>
    <name type="common">Lewinella nigricans</name>
    <dbReference type="NCBI Taxonomy" id="1122177"/>
    <lineage>
        <taxon>Bacteria</taxon>
        <taxon>Pseudomonadati</taxon>
        <taxon>Bacteroidota</taxon>
        <taxon>Saprospiria</taxon>
        <taxon>Saprospirales</taxon>
        <taxon>Lewinellaceae</taxon>
        <taxon>Flavilitoribacter</taxon>
    </lineage>
</organism>
<name>A0A2D0N3C8_FLAN2</name>
<dbReference type="RefSeq" id="WP_099153978.1">
    <property type="nucleotide sequence ID" value="NZ_PDUD01000038.1"/>
</dbReference>
<dbReference type="InterPro" id="IPR016181">
    <property type="entry name" value="Acyl_CoA_acyltransferase"/>
</dbReference>
<reference evidence="1 2" key="1">
    <citation type="submission" date="2017-10" db="EMBL/GenBank/DDBJ databases">
        <title>The draft genome sequence of Lewinella nigricans NBRC 102662.</title>
        <authorList>
            <person name="Wang K."/>
        </authorList>
    </citation>
    <scope>NUCLEOTIDE SEQUENCE [LARGE SCALE GENOMIC DNA]</scope>
    <source>
        <strain evidence="1 2">NBRC 102662</strain>
    </source>
</reference>
<evidence type="ECO:0000313" key="1">
    <source>
        <dbReference type="EMBL" id="PHN02649.1"/>
    </source>
</evidence>
<dbReference type="SUPFAM" id="SSF55729">
    <property type="entry name" value="Acyl-CoA N-acyltransferases (Nat)"/>
    <property type="match status" value="1"/>
</dbReference>
<dbReference type="Proteomes" id="UP000223913">
    <property type="component" value="Unassembled WGS sequence"/>
</dbReference>
<protein>
    <submittedName>
        <fullName evidence="1">Uncharacterized protein</fullName>
    </submittedName>
</protein>
<dbReference type="Pfam" id="PF04339">
    <property type="entry name" value="FemAB_like"/>
    <property type="match status" value="1"/>
</dbReference>
<proteinExistence type="predicted"/>
<evidence type="ECO:0000313" key="2">
    <source>
        <dbReference type="Proteomes" id="UP000223913"/>
    </source>
</evidence>
<sequence>MKLCAAHPCFSSRSLRKGESVPLSGSDCSFSLFTSIDSVPETYWELAQRSGDYFLQRDYLQLLEDSPPGNLRFSYLLFFHRGKPVGIAYGQLLEFRAEEHIRQQDADASRLRQLVAARVQLKVLICGNMLLTGQHGFYFEPEHAALAHAPLREALRKTADLWRSRGVTVNSILVKDLDEEQANLIENWNASEYHSLKFQPNMVLPIRPHWHSMDDYLEDLSSKYRVRYRRARKKLQRVQCLELNEEQIRTYEPELYPLYRKVAESSGFCVGYLAPDYFSELKAAAPRDFRLWAYFQSGELIGFCTAIRNGDELEAHFLGFGEEQQPYQLYLNMLYHLIEVAIQERVGQLVFSRTAMEIKSSVGAVAVPTTVFLLHHTSSLLNHLIPCLVGLLEPKDAWQPRHPFRTPEALGID</sequence>
<gene>
    <name evidence="1" type="ORF">CRP01_31130</name>
</gene>
<dbReference type="InterPro" id="IPR007434">
    <property type="entry name" value="FemAB-like"/>
</dbReference>
<dbReference type="AlphaFoldDB" id="A0A2D0N3C8"/>
<dbReference type="OrthoDB" id="240921at2"/>
<comment type="caution">
    <text evidence="1">The sequence shown here is derived from an EMBL/GenBank/DDBJ whole genome shotgun (WGS) entry which is preliminary data.</text>
</comment>